<dbReference type="AlphaFoldDB" id="A0A9Q3B8S3"/>
<protein>
    <submittedName>
        <fullName evidence="1">Uncharacterized protein</fullName>
    </submittedName>
</protein>
<keyword evidence="2" id="KW-1185">Reference proteome</keyword>
<organism evidence="1 2">
    <name type="scientific">Austropuccinia psidii MF-1</name>
    <dbReference type="NCBI Taxonomy" id="1389203"/>
    <lineage>
        <taxon>Eukaryota</taxon>
        <taxon>Fungi</taxon>
        <taxon>Dikarya</taxon>
        <taxon>Basidiomycota</taxon>
        <taxon>Pucciniomycotina</taxon>
        <taxon>Pucciniomycetes</taxon>
        <taxon>Pucciniales</taxon>
        <taxon>Sphaerophragmiaceae</taxon>
        <taxon>Austropuccinia</taxon>
    </lineage>
</organism>
<evidence type="ECO:0000313" key="2">
    <source>
        <dbReference type="Proteomes" id="UP000765509"/>
    </source>
</evidence>
<sequence>PNSGASFPSVQQFSSDLTYEANPNAQLTSYLAPRVFQSGSIVHPAGSILPEKHQYDPQISLEAFSSRKGLEWLQDDPQASSHAMAWDEGLDWFKLRPKKYYACIAPLCQFPTTLNRGIGAPVKEIQNMIEAESQKLAKLFSQHSQLKKFAEKALQLLESVANFDYQILQLLTPASKVETVPIDIGLFGFLRKVISVGVIGTHDSIHQPETVKENKILQKLRDEIRLFLLLKEDTTDIFEILTTYNNQITLAINERHCLISKIAVGCLEQYYRKKNPRKFIQVFGNSNLFRQAILKIRFTNYFGEFHRLRRNFHQGLEGYSVVPWEDYLAPSVTDIEPGRIEMILTKISTKAQQAKLQSFLQGVVEIDMTSKQT</sequence>
<gene>
    <name evidence="1" type="ORF">O181_000576</name>
</gene>
<dbReference type="Proteomes" id="UP000765509">
    <property type="component" value="Unassembled WGS sequence"/>
</dbReference>
<proteinExistence type="predicted"/>
<dbReference type="EMBL" id="AVOT02000068">
    <property type="protein sequence ID" value="MBW0460861.1"/>
    <property type="molecule type" value="Genomic_DNA"/>
</dbReference>
<comment type="caution">
    <text evidence="1">The sequence shown here is derived from an EMBL/GenBank/DDBJ whole genome shotgun (WGS) entry which is preliminary data.</text>
</comment>
<evidence type="ECO:0000313" key="1">
    <source>
        <dbReference type="EMBL" id="MBW0460861.1"/>
    </source>
</evidence>
<accession>A0A9Q3B8S3</accession>
<feature type="non-terminal residue" evidence="1">
    <location>
        <position position="1"/>
    </location>
</feature>
<name>A0A9Q3B8S3_9BASI</name>
<reference evidence="1" key="1">
    <citation type="submission" date="2021-03" db="EMBL/GenBank/DDBJ databases">
        <title>Draft genome sequence of rust myrtle Austropuccinia psidii MF-1, a brazilian biotype.</title>
        <authorList>
            <person name="Quecine M.C."/>
            <person name="Pachon D.M.R."/>
            <person name="Bonatelli M.L."/>
            <person name="Correr F.H."/>
            <person name="Franceschini L.M."/>
            <person name="Leite T.F."/>
            <person name="Margarido G.R.A."/>
            <person name="Almeida C.A."/>
            <person name="Ferrarezi J.A."/>
            <person name="Labate C.A."/>
        </authorList>
    </citation>
    <scope>NUCLEOTIDE SEQUENCE</scope>
    <source>
        <strain evidence="1">MF-1</strain>
    </source>
</reference>